<evidence type="ECO:0000256" key="3">
    <source>
        <dbReference type="RuleBase" id="RU000489"/>
    </source>
</evidence>
<evidence type="ECO:0000256" key="2">
    <source>
        <dbReference type="ARBA" id="ARBA00023295"/>
    </source>
</evidence>
<comment type="caution">
    <text evidence="6">The sequence shown here is derived from an EMBL/GenBank/DDBJ whole genome shotgun (WGS) entry which is preliminary data.</text>
</comment>
<dbReference type="InterPro" id="IPR000677">
    <property type="entry name" value="Chitinase-like"/>
</dbReference>
<evidence type="ECO:0000256" key="1">
    <source>
        <dbReference type="ARBA" id="ARBA00022801"/>
    </source>
</evidence>
<proteinExistence type="inferred from homology"/>
<comment type="similarity">
    <text evidence="4">Belongs to the glycosyl hydrolase 18 family.</text>
</comment>
<dbReference type="AlphaFoldDB" id="A0AAV9CHG8"/>
<dbReference type="Proteomes" id="UP001180020">
    <property type="component" value="Unassembled WGS sequence"/>
</dbReference>
<dbReference type="InterPro" id="IPR001223">
    <property type="entry name" value="Glyco_hydro18_cat"/>
</dbReference>
<dbReference type="InterPro" id="IPR001579">
    <property type="entry name" value="Glyco_hydro_18_chit_AS"/>
</dbReference>
<dbReference type="EMBL" id="JAUJYO010000019">
    <property type="protein sequence ID" value="KAK1288281.1"/>
    <property type="molecule type" value="Genomic_DNA"/>
</dbReference>
<dbReference type="PANTHER" id="PTHR46476">
    <property type="entry name" value="CHITINASE 2-LIKE"/>
    <property type="match status" value="1"/>
</dbReference>
<dbReference type="GO" id="GO:0005975">
    <property type="term" value="P:carbohydrate metabolic process"/>
    <property type="evidence" value="ECO:0007669"/>
    <property type="project" value="InterPro"/>
</dbReference>
<evidence type="ECO:0000313" key="7">
    <source>
        <dbReference type="Proteomes" id="UP001180020"/>
    </source>
</evidence>
<dbReference type="InterPro" id="IPR017853">
    <property type="entry name" value="GH"/>
</dbReference>
<dbReference type="SUPFAM" id="SSF51445">
    <property type="entry name" value="(Trans)glycosidases"/>
    <property type="match status" value="1"/>
</dbReference>
<reference evidence="6" key="1">
    <citation type="journal article" date="2023" name="Nat. Commun.">
        <title>Diploid and tetraploid genomes of Acorus and the evolution of monocots.</title>
        <authorList>
            <person name="Ma L."/>
            <person name="Liu K.W."/>
            <person name="Li Z."/>
            <person name="Hsiao Y.Y."/>
            <person name="Qi Y."/>
            <person name="Fu T."/>
            <person name="Tang G.D."/>
            <person name="Zhang D."/>
            <person name="Sun W.H."/>
            <person name="Liu D.K."/>
            <person name="Li Y."/>
            <person name="Chen G.Z."/>
            <person name="Liu X.D."/>
            <person name="Liao X.Y."/>
            <person name="Jiang Y.T."/>
            <person name="Yu X."/>
            <person name="Hao Y."/>
            <person name="Huang J."/>
            <person name="Zhao X.W."/>
            <person name="Ke S."/>
            <person name="Chen Y.Y."/>
            <person name="Wu W.L."/>
            <person name="Hsu J.L."/>
            <person name="Lin Y.F."/>
            <person name="Huang M.D."/>
            <person name="Li C.Y."/>
            <person name="Huang L."/>
            <person name="Wang Z.W."/>
            <person name="Zhao X."/>
            <person name="Zhong W.Y."/>
            <person name="Peng D.H."/>
            <person name="Ahmad S."/>
            <person name="Lan S."/>
            <person name="Zhang J.S."/>
            <person name="Tsai W.C."/>
            <person name="Van de Peer Y."/>
            <person name="Liu Z.J."/>
        </authorList>
    </citation>
    <scope>NUCLEOTIDE SEQUENCE</scope>
    <source>
        <strain evidence="6">CP</strain>
    </source>
</reference>
<gene>
    <name evidence="6" type="ORF">QJS10_CPB19g00014</name>
</gene>
<dbReference type="GO" id="GO:0004553">
    <property type="term" value="F:hydrolase activity, hydrolyzing O-glycosyl compounds"/>
    <property type="evidence" value="ECO:0007669"/>
    <property type="project" value="InterPro"/>
</dbReference>
<dbReference type="PROSITE" id="PS51910">
    <property type="entry name" value="GH18_2"/>
    <property type="match status" value="1"/>
</dbReference>
<organism evidence="6 7">
    <name type="scientific">Acorus calamus</name>
    <name type="common">Sweet flag</name>
    <dbReference type="NCBI Taxonomy" id="4465"/>
    <lineage>
        <taxon>Eukaryota</taxon>
        <taxon>Viridiplantae</taxon>
        <taxon>Streptophyta</taxon>
        <taxon>Embryophyta</taxon>
        <taxon>Tracheophyta</taxon>
        <taxon>Spermatophyta</taxon>
        <taxon>Magnoliopsida</taxon>
        <taxon>Liliopsida</taxon>
        <taxon>Acoraceae</taxon>
        <taxon>Acorus</taxon>
    </lineage>
</organism>
<keyword evidence="2 3" id="KW-0326">Glycosidase</keyword>
<dbReference type="PROSITE" id="PS01095">
    <property type="entry name" value="GH18_1"/>
    <property type="match status" value="1"/>
</dbReference>
<sequence>MMEYIGATGVPVSFDKVPIDDGIDFHFVLGFAIDANDSGEPQNGVFSPYWLSTLTPKSVARIKARHPNVKVLASLSGWSLGDKVLSWYNPKDPDHWISNAFTSLKSLASDYHLDGIDIDYETFPRNDTTFSYCIGELITSLKNNSIISVATIAPYYRTVDPYIKLFNEYGGVIDYVNHQFYTDRVRDPRAYVQAFRTRATQFEAEKLLPSYEVDGRGIQGDAFFDALALLEKSGFSVNGVMIFSADASKSNGYYYERKSQAFLLNSTAATSN</sequence>
<evidence type="ECO:0000259" key="5">
    <source>
        <dbReference type="PROSITE" id="PS51910"/>
    </source>
</evidence>
<dbReference type="PANTHER" id="PTHR46476:SF9">
    <property type="entry name" value="GH18 DOMAIN-CONTAINING PROTEIN"/>
    <property type="match status" value="1"/>
</dbReference>
<dbReference type="Gene3D" id="3.20.20.80">
    <property type="entry name" value="Glycosidases"/>
    <property type="match status" value="1"/>
</dbReference>
<feature type="domain" description="GH18" evidence="5">
    <location>
        <begin position="1"/>
        <end position="272"/>
    </location>
</feature>
<reference evidence="6" key="2">
    <citation type="submission" date="2023-06" db="EMBL/GenBank/DDBJ databases">
        <authorList>
            <person name="Ma L."/>
            <person name="Liu K.-W."/>
            <person name="Li Z."/>
            <person name="Hsiao Y.-Y."/>
            <person name="Qi Y."/>
            <person name="Fu T."/>
            <person name="Tang G."/>
            <person name="Zhang D."/>
            <person name="Sun W.-H."/>
            <person name="Liu D.-K."/>
            <person name="Li Y."/>
            <person name="Chen G.-Z."/>
            <person name="Liu X.-D."/>
            <person name="Liao X.-Y."/>
            <person name="Jiang Y.-T."/>
            <person name="Yu X."/>
            <person name="Hao Y."/>
            <person name="Huang J."/>
            <person name="Zhao X.-W."/>
            <person name="Ke S."/>
            <person name="Chen Y.-Y."/>
            <person name="Wu W.-L."/>
            <person name="Hsu J.-L."/>
            <person name="Lin Y.-F."/>
            <person name="Huang M.-D."/>
            <person name="Li C.-Y."/>
            <person name="Huang L."/>
            <person name="Wang Z.-W."/>
            <person name="Zhao X."/>
            <person name="Zhong W.-Y."/>
            <person name="Peng D.-H."/>
            <person name="Ahmad S."/>
            <person name="Lan S."/>
            <person name="Zhang J.-S."/>
            <person name="Tsai W.-C."/>
            <person name="Van De Peer Y."/>
            <person name="Liu Z.-J."/>
        </authorList>
    </citation>
    <scope>NUCLEOTIDE SEQUENCE</scope>
    <source>
        <strain evidence="6">CP</strain>
        <tissue evidence="6">Leaves</tissue>
    </source>
</reference>
<accession>A0AAV9CHG8</accession>
<evidence type="ECO:0000313" key="6">
    <source>
        <dbReference type="EMBL" id="KAK1288281.1"/>
    </source>
</evidence>
<keyword evidence="1 3" id="KW-0378">Hydrolase</keyword>
<dbReference type="PRINTS" id="PR00551">
    <property type="entry name" value="2SGLOBULIN"/>
</dbReference>
<dbReference type="Pfam" id="PF00704">
    <property type="entry name" value="Glyco_hydro_18"/>
    <property type="match status" value="1"/>
</dbReference>
<evidence type="ECO:0000256" key="4">
    <source>
        <dbReference type="RuleBase" id="RU004453"/>
    </source>
</evidence>
<name>A0AAV9CHG8_ACOCL</name>
<protein>
    <recommendedName>
        <fullName evidence="5">GH18 domain-containing protein</fullName>
    </recommendedName>
</protein>
<keyword evidence="7" id="KW-1185">Reference proteome</keyword>